<dbReference type="SUPFAM" id="SSF52833">
    <property type="entry name" value="Thioredoxin-like"/>
    <property type="match status" value="1"/>
</dbReference>
<dbReference type="InterPro" id="IPR013766">
    <property type="entry name" value="Thioredoxin_domain"/>
</dbReference>
<dbReference type="InterPro" id="IPR047262">
    <property type="entry name" value="PRX-like1"/>
</dbReference>
<evidence type="ECO:0000259" key="1">
    <source>
        <dbReference type="PROSITE" id="PS51352"/>
    </source>
</evidence>
<keyword evidence="2" id="KW-0560">Oxidoreductase</keyword>
<dbReference type="AlphaFoldDB" id="A0A517SJ72"/>
<name>A0A517SJ72_9PLAN</name>
<keyword evidence="3" id="KW-1185">Reference proteome</keyword>
<dbReference type="PANTHER" id="PTHR43640">
    <property type="entry name" value="OS07G0260300 PROTEIN"/>
    <property type="match status" value="1"/>
</dbReference>
<sequence length="197" mass="21285">MVRTASTMLPLGSAAPDFSLPNVDGRTLSLRDFADQPALLVVFMCNHCPFVIHLRSDLAQFAAEYLPKGLAIVGISSNDTEAYPQDGPEQMKAEHKSAGYTFPYLHDATQATAKAYHAACTPDFFLFDKERKLVYRGQFDDSRPKTNIPVTGADLRAACDAVLAGGPVTAEQKPSIGCNIKWKPGNEPGYFTGVAAT</sequence>
<gene>
    <name evidence="2" type="primary">bcp_3</name>
    <name evidence="2" type="ORF">Pan44_42320</name>
</gene>
<dbReference type="InterPro" id="IPR036249">
    <property type="entry name" value="Thioredoxin-like_sf"/>
</dbReference>
<dbReference type="InterPro" id="IPR000866">
    <property type="entry name" value="AhpC/TSA"/>
</dbReference>
<reference evidence="2 3" key="1">
    <citation type="submission" date="2019-02" db="EMBL/GenBank/DDBJ databases">
        <title>Deep-cultivation of Planctomycetes and their phenomic and genomic characterization uncovers novel biology.</title>
        <authorList>
            <person name="Wiegand S."/>
            <person name="Jogler M."/>
            <person name="Boedeker C."/>
            <person name="Pinto D."/>
            <person name="Vollmers J."/>
            <person name="Rivas-Marin E."/>
            <person name="Kohn T."/>
            <person name="Peeters S.H."/>
            <person name="Heuer A."/>
            <person name="Rast P."/>
            <person name="Oberbeckmann S."/>
            <person name="Bunk B."/>
            <person name="Jeske O."/>
            <person name="Meyerdierks A."/>
            <person name="Storesund J.E."/>
            <person name="Kallscheuer N."/>
            <person name="Luecker S."/>
            <person name="Lage O.M."/>
            <person name="Pohl T."/>
            <person name="Merkel B.J."/>
            <person name="Hornburger P."/>
            <person name="Mueller R.-W."/>
            <person name="Bruemmer F."/>
            <person name="Labrenz M."/>
            <person name="Spormann A.M."/>
            <person name="Op den Camp H."/>
            <person name="Overmann J."/>
            <person name="Amann R."/>
            <person name="Jetten M.S.M."/>
            <person name="Mascher T."/>
            <person name="Medema M.H."/>
            <person name="Devos D.P."/>
            <person name="Kaster A.-K."/>
            <person name="Ovreas L."/>
            <person name="Rohde M."/>
            <person name="Galperin M.Y."/>
            <person name="Jogler C."/>
        </authorList>
    </citation>
    <scope>NUCLEOTIDE SEQUENCE [LARGE SCALE GENOMIC DNA]</scope>
    <source>
        <strain evidence="2 3">Pan44</strain>
    </source>
</reference>
<dbReference type="EMBL" id="CP036271">
    <property type="protein sequence ID" value="QDT56180.1"/>
    <property type="molecule type" value="Genomic_DNA"/>
</dbReference>
<dbReference type="Gene3D" id="3.40.30.10">
    <property type="entry name" value="Glutaredoxin"/>
    <property type="match status" value="1"/>
</dbReference>
<dbReference type="InParanoid" id="A0A517SJ72"/>
<dbReference type="Proteomes" id="UP000315700">
    <property type="component" value="Chromosome"/>
</dbReference>
<evidence type="ECO:0000313" key="2">
    <source>
        <dbReference type="EMBL" id="QDT56180.1"/>
    </source>
</evidence>
<protein>
    <submittedName>
        <fullName evidence="2">Peroxiredoxin</fullName>
        <ecNumber evidence="2">1.11.1.15</ecNumber>
    </submittedName>
</protein>
<dbReference type="PANTHER" id="PTHR43640:SF1">
    <property type="entry name" value="THIOREDOXIN-DEPENDENT PEROXIREDOXIN"/>
    <property type="match status" value="1"/>
</dbReference>
<dbReference type="GO" id="GO:0004601">
    <property type="term" value="F:peroxidase activity"/>
    <property type="evidence" value="ECO:0007669"/>
    <property type="project" value="UniProtKB-KW"/>
</dbReference>
<evidence type="ECO:0000313" key="3">
    <source>
        <dbReference type="Proteomes" id="UP000315700"/>
    </source>
</evidence>
<dbReference type="KEGG" id="ccos:Pan44_42320"/>
<accession>A0A517SJ72</accession>
<feature type="domain" description="Thioredoxin" evidence="1">
    <location>
        <begin position="9"/>
        <end position="164"/>
    </location>
</feature>
<keyword evidence="2" id="KW-0575">Peroxidase</keyword>
<dbReference type="OrthoDB" id="9809746at2"/>
<dbReference type="PROSITE" id="PS51352">
    <property type="entry name" value="THIOREDOXIN_2"/>
    <property type="match status" value="1"/>
</dbReference>
<proteinExistence type="predicted"/>
<dbReference type="RefSeq" id="WP_145033211.1">
    <property type="nucleotide sequence ID" value="NZ_CP036271.1"/>
</dbReference>
<organism evidence="2 3">
    <name type="scientific">Caulifigura coniformis</name>
    <dbReference type="NCBI Taxonomy" id="2527983"/>
    <lineage>
        <taxon>Bacteria</taxon>
        <taxon>Pseudomonadati</taxon>
        <taxon>Planctomycetota</taxon>
        <taxon>Planctomycetia</taxon>
        <taxon>Planctomycetales</taxon>
        <taxon>Planctomycetaceae</taxon>
        <taxon>Caulifigura</taxon>
    </lineage>
</organism>
<dbReference type="Pfam" id="PF00578">
    <property type="entry name" value="AhpC-TSA"/>
    <property type="match status" value="1"/>
</dbReference>
<dbReference type="EC" id="1.11.1.15" evidence="2"/>
<dbReference type="CDD" id="cd02969">
    <property type="entry name" value="PRX_like1"/>
    <property type="match status" value="1"/>
</dbReference>